<dbReference type="PANTHER" id="PTHR43177:SF5">
    <property type="entry name" value="ANAEROBIC DIMETHYL SULFOXIDE REDUCTASE CHAIN B-RELATED"/>
    <property type="match status" value="1"/>
</dbReference>
<dbReference type="AlphaFoldDB" id="A0A6L7IXL1"/>
<dbReference type="InterPro" id="IPR050954">
    <property type="entry name" value="ET_IronSulfur_Cluster-Binding"/>
</dbReference>
<dbReference type="CDD" id="cd16371">
    <property type="entry name" value="DMSOR_beta_like"/>
    <property type="match status" value="1"/>
</dbReference>
<evidence type="ECO:0000256" key="5">
    <source>
        <dbReference type="ARBA" id="ARBA00022982"/>
    </source>
</evidence>
<dbReference type="EMBL" id="CP063310">
    <property type="protein sequence ID" value="QOS67276.1"/>
    <property type="molecule type" value="Genomic_DNA"/>
</dbReference>
<dbReference type="PROSITE" id="PS00198">
    <property type="entry name" value="4FE4S_FER_1"/>
    <property type="match status" value="1"/>
</dbReference>
<evidence type="ECO:0000256" key="7">
    <source>
        <dbReference type="ARBA" id="ARBA00023014"/>
    </source>
</evidence>
<dbReference type="InterPro" id="IPR017900">
    <property type="entry name" value="4Fe4S_Fe_S_CS"/>
</dbReference>
<keyword evidence="6" id="KW-0408">Iron</keyword>
<accession>A0A6L7IXL1</accession>
<evidence type="ECO:0000256" key="1">
    <source>
        <dbReference type="ARBA" id="ARBA00022448"/>
    </source>
</evidence>
<evidence type="ECO:0000256" key="6">
    <source>
        <dbReference type="ARBA" id="ARBA00023004"/>
    </source>
</evidence>
<keyword evidence="5" id="KW-0249">Electron transport</keyword>
<dbReference type="GO" id="GO:0051539">
    <property type="term" value="F:4 iron, 4 sulfur cluster binding"/>
    <property type="evidence" value="ECO:0007669"/>
    <property type="project" value="UniProtKB-KW"/>
</dbReference>
<dbReference type="PANTHER" id="PTHR43177">
    <property type="entry name" value="PROTEIN NRFC"/>
    <property type="match status" value="1"/>
</dbReference>
<dbReference type="GO" id="GO:0046872">
    <property type="term" value="F:metal ion binding"/>
    <property type="evidence" value="ECO:0007669"/>
    <property type="project" value="UniProtKB-KW"/>
</dbReference>
<evidence type="ECO:0000256" key="2">
    <source>
        <dbReference type="ARBA" id="ARBA00022485"/>
    </source>
</evidence>
<proteinExistence type="predicted"/>
<dbReference type="KEGG" id="egd:GS424_012215"/>
<dbReference type="InterPro" id="IPR017896">
    <property type="entry name" value="4Fe4S_Fe-S-bd"/>
</dbReference>
<keyword evidence="1" id="KW-0813">Transport</keyword>
<dbReference type="Gene3D" id="3.30.70.20">
    <property type="match status" value="2"/>
</dbReference>
<keyword evidence="4" id="KW-0677">Repeat</keyword>
<name>A0A6L7IXL1_9ACTN</name>
<evidence type="ECO:0000256" key="4">
    <source>
        <dbReference type="ARBA" id="ARBA00022737"/>
    </source>
</evidence>
<reference evidence="9 10" key="1">
    <citation type="submission" date="2020-10" db="EMBL/GenBank/DDBJ databases">
        <title>Eggerthella sp. nov., isolated from human feces.</title>
        <authorList>
            <person name="Yajun G."/>
        </authorList>
    </citation>
    <scope>NUCLEOTIDE SEQUENCE [LARGE SCALE GENOMIC DNA]</scope>
    <source>
        <strain evidence="9 10">HF-1101</strain>
    </source>
</reference>
<evidence type="ECO:0000313" key="9">
    <source>
        <dbReference type="EMBL" id="QOS67276.1"/>
    </source>
</evidence>
<sequence length="192" mass="21077">MKRVGFYFNSAQCKGCKTCQVACKKRNGLPIGINYRQVHTFEVGAYPDASWYHVSVTCNHCENPACVRACPTGAMYKSDEDGTVQHDDGVCIGCQQCVNSCPYGVPRYFPELKIVGKCYACKDTREADGAPTCVASCPQRALEFGPFEELAAAHPDAIADIACFPASTETDPSVLVDVRPMALEEEYRELRL</sequence>
<protein>
    <submittedName>
        <fullName evidence="9">4Fe-4S dicluster domain-containing protein</fullName>
    </submittedName>
</protein>
<evidence type="ECO:0000313" key="10">
    <source>
        <dbReference type="Proteomes" id="UP000478463"/>
    </source>
</evidence>
<evidence type="ECO:0000256" key="3">
    <source>
        <dbReference type="ARBA" id="ARBA00022723"/>
    </source>
</evidence>
<dbReference type="RefSeq" id="WP_160942757.1">
    <property type="nucleotide sequence ID" value="NZ_CP063310.1"/>
</dbReference>
<dbReference type="SUPFAM" id="SSF54862">
    <property type="entry name" value="4Fe-4S ferredoxins"/>
    <property type="match status" value="1"/>
</dbReference>
<gene>
    <name evidence="9" type="ORF">GS424_012215</name>
</gene>
<dbReference type="PROSITE" id="PS51379">
    <property type="entry name" value="4FE4S_FER_2"/>
    <property type="match status" value="2"/>
</dbReference>
<dbReference type="Proteomes" id="UP000478463">
    <property type="component" value="Chromosome"/>
</dbReference>
<dbReference type="Pfam" id="PF13247">
    <property type="entry name" value="Fer4_11"/>
    <property type="match status" value="1"/>
</dbReference>
<feature type="domain" description="4Fe-4S ferredoxin-type" evidence="8">
    <location>
        <begin position="82"/>
        <end position="111"/>
    </location>
</feature>
<keyword evidence="3" id="KW-0479">Metal-binding</keyword>
<organism evidence="9 10">
    <name type="scientific">Eggerthella guodeyinii</name>
    <dbReference type="NCBI Taxonomy" id="2690837"/>
    <lineage>
        <taxon>Bacteria</taxon>
        <taxon>Bacillati</taxon>
        <taxon>Actinomycetota</taxon>
        <taxon>Coriobacteriia</taxon>
        <taxon>Eggerthellales</taxon>
        <taxon>Eggerthellaceae</taxon>
        <taxon>Eggerthella</taxon>
    </lineage>
</organism>
<feature type="domain" description="4Fe-4S ferredoxin-type" evidence="8">
    <location>
        <begin position="48"/>
        <end position="80"/>
    </location>
</feature>
<evidence type="ECO:0000259" key="8">
    <source>
        <dbReference type="PROSITE" id="PS51379"/>
    </source>
</evidence>
<keyword evidence="2" id="KW-0004">4Fe-4S</keyword>
<keyword evidence="7" id="KW-0411">Iron-sulfur</keyword>